<proteinExistence type="predicted"/>
<sequence length="74" mass="9257">MILSRKNYFHLLDSFIGEVYFRVSKHLSIPISEVIYKRNDLDIMMLMRKYGMEIRHEQEQIRELNKQRRKNNRW</sequence>
<accession>A0AA87CCH0</accession>
<name>A0AA87CCH0_9CAUD</name>
<evidence type="ECO:0000313" key="2">
    <source>
        <dbReference type="Proteomes" id="UP001302529"/>
    </source>
</evidence>
<dbReference type="Proteomes" id="UP001302529">
    <property type="component" value="Segment"/>
</dbReference>
<gene>
    <name evidence="1" type="ORF">vir080_00048</name>
</gene>
<dbReference type="EMBL" id="BK063677">
    <property type="protein sequence ID" value="DBA35421.1"/>
    <property type="molecule type" value="Genomic_DNA"/>
</dbReference>
<dbReference type="RefSeq" id="YP_013605384.1">
    <property type="nucleotide sequence ID" value="NC_133305.1"/>
</dbReference>
<evidence type="ECO:0000313" key="1">
    <source>
        <dbReference type="EMBL" id="DBA35421.1"/>
    </source>
</evidence>
<reference evidence="1 2" key="1">
    <citation type="journal article" date="2023" name="Nat. Microbiol.">
        <title>A compendium of viruses from methanogenic archaea reveals their diversity and adaptations to the gut environment.</title>
        <authorList>
            <person name="Medvedeva S."/>
            <person name="Borrel G."/>
            <person name="Krupovic M."/>
            <person name="Gribaldo S."/>
        </authorList>
    </citation>
    <scope>NUCLEOTIDE SEQUENCE [LARGE SCALE GENOMIC DNA]</scope>
</reference>
<protein>
    <submittedName>
        <fullName evidence="1">Uncharacterized protein</fullName>
    </submittedName>
</protein>
<organism evidence="1 2">
    <name type="scientific">Caudoviricetes sp. vir080</name>
    <dbReference type="NCBI Taxonomy" id="3068353"/>
    <lineage>
        <taxon>Viruses</taxon>
        <taxon>Duplodnaviria</taxon>
        <taxon>Heunggongvirae</taxon>
        <taxon>Uroviricota</taxon>
        <taxon>Caudoviricetes</taxon>
    </lineage>
</organism>
<keyword evidence="2" id="KW-1185">Reference proteome</keyword>
<dbReference type="GeneID" id="300198783"/>